<comment type="pathway">
    <text evidence="5">Glycolipid biosynthesis; glycosylphosphatidylinositol-anchor biosynthesis.</text>
</comment>
<keyword evidence="5" id="KW-0808">Transferase</keyword>
<dbReference type="PANTHER" id="PTHR20661:SF0">
    <property type="entry name" value="PHOSPHATIDYLINOSITOL-GLYCAN BIOSYNTHESIS CLASS W PROTEIN"/>
    <property type="match status" value="1"/>
</dbReference>
<protein>
    <recommendedName>
        <fullName evidence="5">Phosphatidylinositol-glycan biosynthesis class W protein</fullName>
        <ecNumber evidence="5">2.3.-.-</ecNumber>
    </recommendedName>
</protein>
<feature type="transmembrane region" description="Helical" evidence="5">
    <location>
        <begin position="21"/>
        <end position="43"/>
    </location>
</feature>
<dbReference type="AlphaFoldDB" id="A0A7E4VJZ4"/>
<evidence type="ECO:0000256" key="2">
    <source>
        <dbReference type="ARBA" id="ARBA00022692"/>
    </source>
</evidence>
<evidence type="ECO:0000256" key="5">
    <source>
        <dbReference type="RuleBase" id="RU280819"/>
    </source>
</evidence>
<feature type="transmembrane region" description="Helical" evidence="5">
    <location>
        <begin position="367"/>
        <end position="391"/>
    </location>
</feature>
<dbReference type="UniPathway" id="UPA00196"/>
<dbReference type="GO" id="GO:0032216">
    <property type="term" value="F:glucosaminyl-phosphatidylinositol O-acyltransferase activity"/>
    <property type="evidence" value="ECO:0007669"/>
    <property type="project" value="TreeGrafter"/>
</dbReference>
<keyword evidence="4 5" id="KW-0472">Membrane</keyword>
<reference evidence="7" key="2">
    <citation type="submission" date="2020-10" db="UniProtKB">
        <authorList>
            <consortium name="WormBaseParasite"/>
        </authorList>
    </citation>
    <scope>IDENTIFICATION</scope>
</reference>
<sequence length="437" mass="48927">MASNREVEMPRLGDGTDALEITMMGFIGMGSVMMSNFVVELLHKQGLMGEKSVKTRFIAEFFSLMLPCLFMFTIFGDHPFWLLGIMICIGLCILLGTGMFYYHPQTTEDFYNDFRCYLHVITVIAILGVDFPFFHRRFAKTKALGISPMDLGTALHVLCMGYGAGLYYKSFRQYSFKKNGLIFLGLSLLGGIKAGFIHFSGVSYHSEVTEYGVLWNFFISLAILKLITPILFPGVFIVAIGISQFFDLYLDALIVEERNLDIFFDANREGIISLAGYIALLDLGHIFATIYRKLQGQNPTTLKGFLAHLLMYIGIYPFYLLALQIGHEPCRRFANPAYVFICSFFFIGCMTLFAFMNGMSERVPKPASLVVAIGRGSIIVFLTGNLLTGLVNITIDTEKVTDPVISTIIMLVYLFIIAVVGYVLRPAPRATIAKKQD</sequence>
<name>A0A7E4VJZ4_PANRE</name>
<dbReference type="GO" id="GO:0006506">
    <property type="term" value="P:GPI anchor biosynthetic process"/>
    <property type="evidence" value="ECO:0007669"/>
    <property type="project" value="UniProtKB-UniPathway"/>
</dbReference>
<feature type="transmembrane region" description="Helical" evidence="5">
    <location>
        <begin position="180"/>
        <end position="202"/>
    </location>
</feature>
<feature type="transmembrane region" description="Helical" evidence="5">
    <location>
        <begin position="146"/>
        <end position="168"/>
    </location>
</feature>
<feature type="transmembrane region" description="Helical" evidence="5">
    <location>
        <begin position="55"/>
        <end position="75"/>
    </location>
</feature>
<dbReference type="EC" id="2.3.-.-" evidence="5"/>
<feature type="transmembrane region" description="Helical" evidence="5">
    <location>
        <begin position="304"/>
        <end position="325"/>
    </location>
</feature>
<keyword evidence="5" id="KW-0256">Endoplasmic reticulum</keyword>
<dbReference type="GO" id="GO:0072659">
    <property type="term" value="P:protein localization to plasma membrane"/>
    <property type="evidence" value="ECO:0007669"/>
    <property type="project" value="TreeGrafter"/>
</dbReference>
<evidence type="ECO:0000313" key="6">
    <source>
        <dbReference type="Proteomes" id="UP000492821"/>
    </source>
</evidence>
<reference evidence="6" key="1">
    <citation type="journal article" date="2013" name="Genetics">
        <title>The draft genome and transcriptome of Panagrellus redivivus are shaped by the harsh demands of a free-living lifestyle.</title>
        <authorList>
            <person name="Srinivasan J."/>
            <person name="Dillman A.R."/>
            <person name="Macchietto M.G."/>
            <person name="Heikkinen L."/>
            <person name="Lakso M."/>
            <person name="Fracchia K.M."/>
            <person name="Antoshechkin I."/>
            <person name="Mortazavi A."/>
            <person name="Wong G."/>
            <person name="Sternberg P.W."/>
        </authorList>
    </citation>
    <scope>NUCLEOTIDE SEQUENCE [LARGE SCALE GENOMIC DNA]</scope>
    <source>
        <strain evidence="6">MT8872</strain>
    </source>
</reference>
<keyword evidence="2 5" id="KW-0812">Transmembrane</keyword>
<proteinExistence type="inferred from homology"/>
<feature type="transmembrane region" description="Helical" evidence="5">
    <location>
        <begin position="403"/>
        <end position="424"/>
    </location>
</feature>
<evidence type="ECO:0000313" key="7">
    <source>
        <dbReference type="WBParaSite" id="Pan_g22011.t1"/>
    </source>
</evidence>
<comment type="subcellular location">
    <subcellularLocation>
        <location evidence="5">Endoplasmic reticulum membrane</location>
        <topology evidence="5">Multi-pass membrane protein</topology>
    </subcellularLocation>
    <subcellularLocation>
        <location evidence="1">Membrane</location>
        <topology evidence="1">Multi-pass membrane protein</topology>
    </subcellularLocation>
</comment>
<comment type="function">
    <text evidence="5">A acetyltransferase, which acetylates the inositol ring of phosphatidylinositol during biosynthesis of GPI-anchor.</text>
</comment>
<feature type="transmembrane region" description="Helical" evidence="5">
    <location>
        <begin position="81"/>
        <end position="102"/>
    </location>
</feature>
<keyword evidence="5" id="KW-0012">Acyltransferase</keyword>
<keyword evidence="3 5" id="KW-1133">Transmembrane helix</keyword>
<feature type="transmembrane region" description="Helical" evidence="5">
    <location>
        <begin position="337"/>
        <end position="355"/>
    </location>
</feature>
<keyword evidence="5" id="KW-0337">GPI-anchor biosynthesis</keyword>
<organism evidence="6 7">
    <name type="scientific">Panagrellus redivivus</name>
    <name type="common">Microworm</name>
    <dbReference type="NCBI Taxonomy" id="6233"/>
    <lineage>
        <taxon>Eukaryota</taxon>
        <taxon>Metazoa</taxon>
        <taxon>Ecdysozoa</taxon>
        <taxon>Nematoda</taxon>
        <taxon>Chromadorea</taxon>
        <taxon>Rhabditida</taxon>
        <taxon>Tylenchina</taxon>
        <taxon>Panagrolaimomorpha</taxon>
        <taxon>Panagrolaimoidea</taxon>
        <taxon>Panagrolaimidae</taxon>
        <taxon>Panagrellus</taxon>
    </lineage>
</organism>
<evidence type="ECO:0000256" key="4">
    <source>
        <dbReference type="ARBA" id="ARBA00023136"/>
    </source>
</evidence>
<evidence type="ECO:0000256" key="1">
    <source>
        <dbReference type="ARBA" id="ARBA00004141"/>
    </source>
</evidence>
<keyword evidence="6" id="KW-1185">Reference proteome</keyword>
<dbReference type="GO" id="GO:0005789">
    <property type="term" value="C:endoplasmic reticulum membrane"/>
    <property type="evidence" value="ECO:0007669"/>
    <property type="project" value="UniProtKB-SubCell"/>
</dbReference>
<evidence type="ECO:0000256" key="3">
    <source>
        <dbReference type="ARBA" id="ARBA00022989"/>
    </source>
</evidence>
<feature type="transmembrane region" description="Helical" evidence="5">
    <location>
        <begin position="114"/>
        <end position="134"/>
    </location>
</feature>
<accession>A0A7E4VJZ4</accession>
<dbReference type="Proteomes" id="UP000492821">
    <property type="component" value="Unassembled WGS sequence"/>
</dbReference>
<comment type="similarity">
    <text evidence="5">Belongs to the PIGW family.</text>
</comment>
<dbReference type="Pfam" id="PF06423">
    <property type="entry name" value="GWT1"/>
    <property type="match status" value="1"/>
</dbReference>
<dbReference type="PANTHER" id="PTHR20661">
    <property type="entry name" value="PHOSPHATIDYLINOSITOL-GLYCAN BIOSYNTHESIS CLASS W PROTEIN"/>
    <property type="match status" value="1"/>
</dbReference>
<dbReference type="InterPro" id="IPR009447">
    <property type="entry name" value="PIGW/GWT1"/>
</dbReference>
<dbReference type="WBParaSite" id="Pan_g22011.t1">
    <property type="protein sequence ID" value="Pan_g22011.t1"/>
    <property type="gene ID" value="Pan_g22011"/>
</dbReference>